<gene>
    <name evidence="1" type="ORF">RPERSI_LOCUS5706</name>
</gene>
<dbReference type="Proteomes" id="UP000789920">
    <property type="component" value="Unassembled WGS sequence"/>
</dbReference>
<sequence>MSRKLSIGHSKQTTPFYLNPMKTNPEIAKITLRKKLREEVITLIASSTDYLTQIKQYLTELRKISQKEVKA</sequence>
<name>A0ACA9ML26_9GLOM</name>
<evidence type="ECO:0000313" key="1">
    <source>
        <dbReference type="EMBL" id="CAG8595423.1"/>
    </source>
</evidence>
<keyword evidence="2" id="KW-1185">Reference proteome</keyword>
<organism evidence="1 2">
    <name type="scientific">Racocetra persica</name>
    <dbReference type="NCBI Taxonomy" id="160502"/>
    <lineage>
        <taxon>Eukaryota</taxon>
        <taxon>Fungi</taxon>
        <taxon>Fungi incertae sedis</taxon>
        <taxon>Mucoromycota</taxon>
        <taxon>Glomeromycotina</taxon>
        <taxon>Glomeromycetes</taxon>
        <taxon>Diversisporales</taxon>
        <taxon>Gigasporaceae</taxon>
        <taxon>Racocetra</taxon>
    </lineage>
</organism>
<proteinExistence type="predicted"/>
<reference evidence="1" key="1">
    <citation type="submission" date="2021-06" db="EMBL/GenBank/DDBJ databases">
        <authorList>
            <person name="Kallberg Y."/>
            <person name="Tangrot J."/>
            <person name="Rosling A."/>
        </authorList>
    </citation>
    <scope>NUCLEOTIDE SEQUENCE</scope>
    <source>
        <strain evidence="1">MA461A</strain>
    </source>
</reference>
<comment type="caution">
    <text evidence="1">The sequence shown here is derived from an EMBL/GenBank/DDBJ whole genome shotgun (WGS) entry which is preliminary data.</text>
</comment>
<evidence type="ECO:0000313" key="2">
    <source>
        <dbReference type="Proteomes" id="UP000789920"/>
    </source>
</evidence>
<protein>
    <submittedName>
        <fullName evidence="1">16082_t:CDS:1</fullName>
    </submittedName>
</protein>
<accession>A0ACA9ML26</accession>
<dbReference type="EMBL" id="CAJVQC010008675">
    <property type="protein sequence ID" value="CAG8595423.1"/>
    <property type="molecule type" value="Genomic_DNA"/>
</dbReference>